<protein>
    <submittedName>
        <fullName evidence="2">Uncharacterized protein</fullName>
    </submittedName>
</protein>
<feature type="transmembrane region" description="Helical" evidence="1">
    <location>
        <begin position="28"/>
        <end position="47"/>
    </location>
</feature>
<keyword evidence="3" id="KW-1185">Reference proteome</keyword>
<feature type="transmembrane region" description="Helical" evidence="1">
    <location>
        <begin position="208"/>
        <end position="226"/>
    </location>
</feature>
<proteinExistence type="predicted"/>
<dbReference type="Proteomes" id="UP000199469">
    <property type="component" value="Unassembled WGS sequence"/>
</dbReference>
<evidence type="ECO:0000313" key="2">
    <source>
        <dbReference type="EMBL" id="SEW32540.1"/>
    </source>
</evidence>
<organism evidence="2 3">
    <name type="scientific">Chryseobacterium wanjuense</name>
    <dbReference type="NCBI Taxonomy" id="356305"/>
    <lineage>
        <taxon>Bacteria</taxon>
        <taxon>Pseudomonadati</taxon>
        <taxon>Bacteroidota</taxon>
        <taxon>Flavobacteriia</taxon>
        <taxon>Flavobacteriales</taxon>
        <taxon>Weeksellaceae</taxon>
        <taxon>Chryseobacterium group</taxon>
        <taxon>Chryseobacterium</taxon>
    </lineage>
</organism>
<dbReference type="AlphaFoldDB" id="A0A1I0QY65"/>
<evidence type="ECO:0000313" key="3">
    <source>
        <dbReference type="Proteomes" id="UP000199469"/>
    </source>
</evidence>
<keyword evidence="1" id="KW-1133">Transmembrane helix</keyword>
<keyword evidence="1" id="KW-0812">Transmembrane</keyword>
<gene>
    <name evidence="2" type="ORF">SAMN05421841_2307</name>
</gene>
<evidence type="ECO:0000256" key="1">
    <source>
        <dbReference type="SAM" id="Phobius"/>
    </source>
</evidence>
<keyword evidence="1" id="KW-0472">Membrane</keyword>
<sequence length="237" mass="27840">MIHFESLFLFFGLKFSFSFDKIIAMKKIFYVPGLISALLLPILFWYYGNQRVHPQYTVMDLGLPAKHQYNDNFDNTFEPYRNWNYKKIIVKPNTALKNQPYYVSELKKLQARNEKETGIEFVIGDKNNYQDFIALIDAMKLAKQEAYGVDVGKTDHFFAVHFYKDPNETKREHNSICGGVVGGEYYEEKPVLNLVRPETLIDHVPKQTYYIIFGFLLFLNISMFSIKENLQLKRTLV</sequence>
<accession>A0A1I0QY65</accession>
<dbReference type="EMBL" id="FOIU01000001">
    <property type="protein sequence ID" value="SEW32540.1"/>
    <property type="molecule type" value="Genomic_DNA"/>
</dbReference>
<reference evidence="3" key="1">
    <citation type="submission" date="2016-10" db="EMBL/GenBank/DDBJ databases">
        <authorList>
            <person name="Varghese N."/>
            <person name="Submissions S."/>
        </authorList>
    </citation>
    <scope>NUCLEOTIDE SEQUENCE [LARGE SCALE GENOMIC DNA]</scope>
    <source>
        <strain evidence="3">DSM 17724</strain>
    </source>
</reference>
<name>A0A1I0QY65_9FLAO</name>
<dbReference type="STRING" id="356305.SAMN05421841_2307"/>